<dbReference type="InterPro" id="IPR036465">
    <property type="entry name" value="vWFA_dom_sf"/>
</dbReference>
<dbReference type="PANTHER" id="PTHR34706">
    <property type="entry name" value="SLR1338 PROTEIN"/>
    <property type="match status" value="1"/>
</dbReference>
<gene>
    <name evidence="3" type="ORF">PMZ80_002841</name>
</gene>
<name>A0ABR0RYH8_9EURO</name>
<reference evidence="3 4" key="1">
    <citation type="journal article" date="2023" name="Res Sq">
        <title>Genomic and morphological characterization of Knufia obscura isolated from the Mars 2020 spacecraft assembly facility.</title>
        <authorList>
            <person name="Chander A.M."/>
            <person name="Teixeira M.M."/>
            <person name="Singh N.K."/>
            <person name="Williams M.P."/>
            <person name="Parker C.W."/>
            <person name="Leo P."/>
            <person name="Stajich J.E."/>
            <person name="Torok T."/>
            <person name="Tighe S."/>
            <person name="Mason C.E."/>
            <person name="Venkateswaran K."/>
        </authorList>
    </citation>
    <scope>NUCLEOTIDE SEQUENCE [LARGE SCALE GENOMIC DNA]</scope>
    <source>
        <strain evidence="3 4">CCFEE 5817</strain>
    </source>
</reference>
<accession>A0ABR0RYH8</accession>
<dbReference type="Pfam" id="PF00092">
    <property type="entry name" value="VWA"/>
    <property type="match status" value="1"/>
</dbReference>
<sequence>MSFLKRLASRKSKTSSMDSNTQSLFTTTSSFRPTAQPATDSKSEAPPAYSAGPPVMASQSSRSGLQTAADSPYAFLGQFDTVFVIDDSGSMAGRSWRETSDALSAITPICTEQDADGIDVYFLNNRNPYANDNIGAYTNVTSTAAVQEIFRSVRPSGGTPTGTRLNAILKQYLKDLPKEIERQARGQAATVKPLNIIVITDGVATDDVESAIVSSAKKLDKMGAEPWQVGIQFFQVGQDRAAAQDLKELDDALADEHGVRDMVDTVPWSGVDGAVLTAEGIMKVTMGAINRRLDRKRASDEALRKR</sequence>
<dbReference type="EMBL" id="JAVHJV010000002">
    <property type="protein sequence ID" value="KAK5945636.1"/>
    <property type="molecule type" value="Genomic_DNA"/>
</dbReference>
<feature type="compositionally biased region" description="Polar residues" evidence="1">
    <location>
        <begin position="14"/>
        <end position="40"/>
    </location>
</feature>
<organism evidence="3 4">
    <name type="scientific">Knufia obscura</name>
    <dbReference type="NCBI Taxonomy" id="1635080"/>
    <lineage>
        <taxon>Eukaryota</taxon>
        <taxon>Fungi</taxon>
        <taxon>Dikarya</taxon>
        <taxon>Ascomycota</taxon>
        <taxon>Pezizomycotina</taxon>
        <taxon>Eurotiomycetes</taxon>
        <taxon>Chaetothyriomycetidae</taxon>
        <taxon>Chaetothyriales</taxon>
        <taxon>Trichomeriaceae</taxon>
        <taxon>Knufia</taxon>
    </lineage>
</organism>
<evidence type="ECO:0000313" key="3">
    <source>
        <dbReference type="EMBL" id="KAK5945636.1"/>
    </source>
</evidence>
<dbReference type="Proteomes" id="UP001334248">
    <property type="component" value="Unassembled WGS sequence"/>
</dbReference>
<dbReference type="Gene3D" id="3.40.50.410">
    <property type="entry name" value="von Willebrand factor, type A domain"/>
    <property type="match status" value="1"/>
</dbReference>
<dbReference type="RefSeq" id="XP_064733726.1">
    <property type="nucleotide sequence ID" value="XM_064871273.1"/>
</dbReference>
<dbReference type="PROSITE" id="PS50234">
    <property type="entry name" value="VWFA"/>
    <property type="match status" value="1"/>
</dbReference>
<evidence type="ECO:0000259" key="2">
    <source>
        <dbReference type="PROSITE" id="PS50234"/>
    </source>
</evidence>
<evidence type="ECO:0000256" key="1">
    <source>
        <dbReference type="SAM" id="MobiDB-lite"/>
    </source>
</evidence>
<dbReference type="SMART" id="SM00327">
    <property type="entry name" value="VWA"/>
    <property type="match status" value="1"/>
</dbReference>
<comment type="caution">
    <text evidence="3">The sequence shown here is derived from an EMBL/GenBank/DDBJ whole genome shotgun (WGS) entry which is preliminary data.</text>
</comment>
<dbReference type="PANTHER" id="PTHR34706:SF1">
    <property type="entry name" value="VWFA DOMAIN-CONTAINING PROTEIN"/>
    <property type="match status" value="1"/>
</dbReference>
<dbReference type="InterPro" id="IPR002035">
    <property type="entry name" value="VWF_A"/>
</dbReference>
<keyword evidence="4" id="KW-1185">Reference proteome</keyword>
<dbReference type="GeneID" id="89996290"/>
<feature type="domain" description="VWFA" evidence="2">
    <location>
        <begin position="80"/>
        <end position="281"/>
    </location>
</feature>
<dbReference type="SUPFAM" id="SSF53300">
    <property type="entry name" value="vWA-like"/>
    <property type="match status" value="1"/>
</dbReference>
<proteinExistence type="predicted"/>
<protein>
    <recommendedName>
        <fullName evidence="2">VWFA domain-containing protein</fullName>
    </recommendedName>
</protein>
<evidence type="ECO:0000313" key="4">
    <source>
        <dbReference type="Proteomes" id="UP001334248"/>
    </source>
</evidence>
<feature type="region of interest" description="Disordered" evidence="1">
    <location>
        <begin position="1"/>
        <end position="63"/>
    </location>
</feature>